<name>K2NT67_TRYCR</name>
<feature type="transmembrane region" description="Helical" evidence="5">
    <location>
        <begin position="525"/>
        <end position="546"/>
    </location>
</feature>
<dbReference type="InterPro" id="IPR010658">
    <property type="entry name" value="Nodulin-like"/>
</dbReference>
<keyword evidence="9" id="KW-1185">Reference proteome</keyword>
<dbReference type="EMBL" id="AHKC01006821">
    <property type="protein sequence ID" value="EKF38216.1"/>
    <property type="molecule type" value="Genomic_DNA"/>
</dbReference>
<sequence>MLSPLFPLFVLFSYSPSPFWHHTLPYSSMSKLESRNTEPESEAHDAHARKKNVADLVVVETLHDNHEPLSEAKRFTIVSVAVFGSIAASLAHFFNLFSGELEKKYHLTQRDLSTIGTVGIVFCYFTLPYGFIYDHLGPLPLLCIAVVFFPLGSLLMALSFNGYIYGTVVRISVFNAILNIGTIMFDIAIQMTLLSIFPSSRGAIVAVTKTFNGLGSPIVGTIQLAFFNGYPDRFFYFLMVLVVVIAVACMFVVRLPQYHLTGYQQSHLSEEEKKKRLATRGQYLRQKTPIPRFAIAIFFEIILVVYLPLEGALVSYLKLGQRYRLAFALTTIVLVCVPPIIMPLPLKILDREWWSNWRRRSCQHEKKMANSDANNPKERAEPFETLMENGSKSEDAQVGVETDVDYIAPQYQTTFLQSLCTLRLWGISWTLFATVGAETVLMLNSSYIFAALSGEPVSPSLRTLLTVLDGVGNAVGRLLMGAFDVWSQKKKPEDRIPMTASLFVPSFIMVIVLVLLLTVPKVALPLPYVLGALANGLRSGVTVLMIRTIYAKDVAKHYNFCFLSTVFSAILLNQFAYGEWYTREAEKIGTLVCLQRRCVLMPLLLTLGINCTSFISSVYVHISYLRFSRRTLAERRRIKEEARQQSAAICIDHAGNGEQ</sequence>
<feature type="transmembrane region" description="Helical" evidence="5">
    <location>
        <begin position="115"/>
        <end position="133"/>
    </location>
</feature>
<evidence type="ECO:0000256" key="3">
    <source>
        <dbReference type="ARBA" id="ARBA00022989"/>
    </source>
</evidence>
<evidence type="ECO:0000313" key="8">
    <source>
        <dbReference type="EMBL" id="EKF38218.1"/>
    </source>
</evidence>
<evidence type="ECO:0000313" key="9">
    <source>
        <dbReference type="Proteomes" id="UP000007350"/>
    </source>
</evidence>
<feature type="transmembrane region" description="Helical" evidence="5">
    <location>
        <begin position="604"/>
        <end position="627"/>
    </location>
</feature>
<dbReference type="Gene3D" id="1.20.1250.20">
    <property type="entry name" value="MFS general substrate transporter like domains"/>
    <property type="match status" value="1"/>
</dbReference>
<dbReference type="AlphaFoldDB" id="K2NT67"/>
<dbReference type="OrthoDB" id="251148at2759"/>
<feature type="domain" description="Nodulin-like" evidence="6">
    <location>
        <begin position="86"/>
        <end position="264"/>
    </location>
</feature>
<feature type="transmembrane region" description="Helical" evidence="5">
    <location>
        <begin position="290"/>
        <end position="309"/>
    </location>
</feature>
<dbReference type="Proteomes" id="UP000007350">
    <property type="component" value="Unassembled WGS sequence"/>
</dbReference>
<feature type="transmembrane region" description="Helical" evidence="5">
    <location>
        <begin position="325"/>
        <end position="349"/>
    </location>
</feature>
<feature type="transmembrane region" description="Helical" evidence="5">
    <location>
        <begin position="234"/>
        <end position="253"/>
    </location>
</feature>
<dbReference type="PANTHER" id="PTHR21576:SF157">
    <property type="entry name" value="NODULIN-LIKE DOMAIN-CONTAINING PROTEIN"/>
    <property type="match status" value="1"/>
</dbReference>
<comment type="caution">
    <text evidence="7">The sequence shown here is derived from an EMBL/GenBank/DDBJ whole genome shotgun (WGS) entry which is preliminary data.</text>
</comment>
<feature type="transmembrane region" description="Helical" evidence="5">
    <location>
        <begin position="498"/>
        <end position="519"/>
    </location>
</feature>
<dbReference type="Pfam" id="PF06813">
    <property type="entry name" value="Nodulin-like"/>
    <property type="match status" value="1"/>
</dbReference>
<evidence type="ECO:0000256" key="5">
    <source>
        <dbReference type="SAM" id="Phobius"/>
    </source>
</evidence>
<keyword evidence="2 5" id="KW-0812">Transmembrane</keyword>
<proteinExistence type="predicted"/>
<evidence type="ECO:0000256" key="1">
    <source>
        <dbReference type="ARBA" id="ARBA00004141"/>
    </source>
</evidence>
<evidence type="ECO:0000256" key="4">
    <source>
        <dbReference type="ARBA" id="ARBA00023136"/>
    </source>
</evidence>
<feature type="transmembrane region" description="Helical" evidence="5">
    <location>
        <begin position="75"/>
        <end position="94"/>
    </location>
</feature>
<dbReference type="SUPFAM" id="SSF103473">
    <property type="entry name" value="MFS general substrate transporter"/>
    <property type="match status" value="1"/>
</dbReference>
<dbReference type="PANTHER" id="PTHR21576">
    <property type="entry name" value="UNCHARACTERIZED NODULIN-LIKE PROTEIN"/>
    <property type="match status" value="1"/>
</dbReference>
<organism evidence="7 9">
    <name type="scientific">Trypanosoma cruzi marinkellei</name>
    <dbReference type="NCBI Taxonomy" id="85056"/>
    <lineage>
        <taxon>Eukaryota</taxon>
        <taxon>Discoba</taxon>
        <taxon>Euglenozoa</taxon>
        <taxon>Kinetoplastea</taxon>
        <taxon>Metakinetoplastina</taxon>
        <taxon>Trypanosomatida</taxon>
        <taxon>Trypanosomatidae</taxon>
        <taxon>Trypanosoma</taxon>
        <taxon>Schizotrypanum</taxon>
    </lineage>
</organism>
<evidence type="ECO:0000259" key="6">
    <source>
        <dbReference type="Pfam" id="PF06813"/>
    </source>
</evidence>
<gene>
    <name evidence="8" type="ORF">MOQ_001574</name>
    <name evidence="7" type="ORF">MOQ_001576</name>
</gene>
<dbReference type="InterPro" id="IPR036259">
    <property type="entry name" value="MFS_trans_sf"/>
</dbReference>
<keyword evidence="3 5" id="KW-1133">Transmembrane helix</keyword>
<feature type="transmembrane region" description="Helical" evidence="5">
    <location>
        <begin position="558"/>
        <end position="577"/>
    </location>
</feature>
<feature type="transmembrane region" description="Helical" evidence="5">
    <location>
        <begin position="176"/>
        <end position="197"/>
    </location>
</feature>
<accession>K2NT67</accession>
<evidence type="ECO:0000256" key="2">
    <source>
        <dbReference type="ARBA" id="ARBA00022692"/>
    </source>
</evidence>
<protein>
    <recommendedName>
        <fullName evidence="6">Nodulin-like domain-containing protein</fullName>
    </recommendedName>
</protein>
<reference evidence="7 9" key="1">
    <citation type="journal article" date="2012" name="BMC Genomics">
        <title>Comparative genomic analysis of human infective Trypanosoma cruzi lineages with the bat-restricted subspecies T. cruzi marinkellei.</title>
        <authorList>
            <person name="Franzen O."/>
            <person name="Talavera-Lopez C."/>
            <person name="Ochaya S."/>
            <person name="Butler C.E."/>
            <person name="Messenger L.A."/>
            <person name="Lewis M.D."/>
            <person name="Llewellyn M.S."/>
            <person name="Marinkelle C.J."/>
            <person name="Tyler K.M."/>
            <person name="Miles M.A."/>
            <person name="Andersson B."/>
        </authorList>
    </citation>
    <scope>NUCLEOTIDE SEQUENCE [LARGE SCALE GENOMIC DNA]</scope>
    <source>
        <strain evidence="7 9">B7</strain>
    </source>
</reference>
<dbReference type="GO" id="GO:0016020">
    <property type="term" value="C:membrane"/>
    <property type="evidence" value="ECO:0007669"/>
    <property type="project" value="UniProtKB-SubCell"/>
</dbReference>
<feature type="transmembrane region" description="Helical" evidence="5">
    <location>
        <begin position="139"/>
        <end position="164"/>
    </location>
</feature>
<evidence type="ECO:0000313" key="7">
    <source>
        <dbReference type="EMBL" id="EKF38216.1"/>
    </source>
</evidence>
<keyword evidence="4 5" id="KW-0472">Membrane</keyword>
<dbReference type="EMBL" id="AHKC01006820">
    <property type="protein sequence ID" value="EKF38218.1"/>
    <property type="molecule type" value="Genomic_DNA"/>
</dbReference>
<comment type="subcellular location">
    <subcellularLocation>
        <location evidence="1">Membrane</location>
        <topology evidence="1">Multi-pass membrane protein</topology>
    </subcellularLocation>
</comment>